<sequence>MRTSRGEQNL</sequence>
<proteinExistence type="predicted"/>
<gene>
    <name evidence="1" type="ORF">AFUS01_LOCUS7804</name>
</gene>
<dbReference type="EMBL" id="CAJVCH010053289">
    <property type="protein sequence ID" value="CAG7718412.1"/>
    <property type="molecule type" value="Genomic_DNA"/>
</dbReference>
<keyword evidence="2" id="KW-1185">Reference proteome</keyword>
<name>A0A8J2NU24_9HEXA</name>
<comment type="caution">
    <text evidence="1">The sequence shown here is derived from an EMBL/GenBank/DDBJ whole genome shotgun (WGS) entry which is preliminary data.</text>
</comment>
<reference evidence="1" key="1">
    <citation type="submission" date="2021-06" db="EMBL/GenBank/DDBJ databases">
        <authorList>
            <person name="Hodson N. C."/>
            <person name="Mongue J. A."/>
            <person name="Jaron S. K."/>
        </authorList>
    </citation>
    <scope>NUCLEOTIDE SEQUENCE</scope>
</reference>
<feature type="non-terminal residue" evidence="1">
    <location>
        <position position="1"/>
    </location>
</feature>
<dbReference type="Proteomes" id="UP000708208">
    <property type="component" value="Unassembled WGS sequence"/>
</dbReference>
<organism evidence="1 2">
    <name type="scientific">Allacma fusca</name>
    <dbReference type="NCBI Taxonomy" id="39272"/>
    <lineage>
        <taxon>Eukaryota</taxon>
        <taxon>Metazoa</taxon>
        <taxon>Ecdysozoa</taxon>
        <taxon>Arthropoda</taxon>
        <taxon>Hexapoda</taxon>
        <taxon>Collembola</taxon>
        <taxon>Symphypleona</taxon>
        <taxon>Sminthuridae</taxon>
        <taxon>Allacma</taxon>
    </lineage>
</organism>
<protein>
    <submittedName>
        <fullName evidence="1">Uncharacterized protein</fullName>
    </submittedName>
</protein>
<evidence type="ECO:0000313" key="1">
    <source>
        <dbReference type="EMBL" id="CAG7718412.1"/>
    </source>
</evidence>
<accession>A0A8J2NU24</accession>
<evidence type="ECO:0000313" key="2">
    <source>
        <dbReference type="Proteomes" id="UP000708208"/>
    </source>
</evidence>